<gene>
    <name evidence="1" type="ORF">Fokcrypt_00585</name>
</gene>
<organism evidence="1 2">
    <name type="scientific">Candidatus Fokinia crypta</name>
    <dbReference type="NCBI Taxonomy" id="1920990"/>
    <lineage>
        <taxon>Bacteria</taxon>
        <taxon>Pseudomonadati</taxon>
        <taxon>Pseudomonadota</taxon>
        <taxon>Alphaproteobacteria</taxon>
        <taxon>Rickettsiales</taxon>
        <taxon>Candidatus Midichloriaceae</taxon>
        <taxon>Candidatus Fokinia</taxon>
    </lineage>
</organism>
<dbReference type="EMBL" id="CP110343">
    <property type="protein sequence ID" value="WPX98057.1"/>
    <property type="molecule type" value="Genomic_DNA"/>
</dbReference>
<proteinExistence type="predicted"/>
<protein>
    <submittedName>
        <fullName evidence="1">Uncharacterized protein</fullName>
    </submittedName>
</protein>
<keyword evidence="2" id="KW-1185">Reference proteome</keyword>
<evidence type="ECO:0000313" key="1">
    <source>
        <dbReference type="EMBL" id="WPX98057.1"/>
    </source>
</evidence>
<accession>A0ABZ0UR57</accession>
<evidence type="ECO:0000313" key="2">
    <source>
        <dbReference type="Proteomes" id="UP001325140"/>
    </source>
</evidence>
<reference evidence="1" key="1">
    <citation type="submission" date="2022-10" db="EMBL/GenBank/DDBJ databases">
        <title>Host association and intracellularity evolved multiple times independently in the Rickettsiales.</title>
        <authorList>
            <person name="Castelli M."/>
            <person name="Nardi T."/>
            <person name="Gammuto L."/>
            <person name="Bellinzona G."/>
            <person name="Sabaneyeva E."/>
            <person name="Potekhin A."/>
            <person name="Serra V."/>
            <person name="Petroni G."/>
            <person name="Sassera D."/>
        </authorList>
    </citation>
    <scope>NUCLEOTIDE SEQUENCE [LARGE SCALE GENOMIC DNA]</scope>
    <source>
        <strain evidence="1">US_Bl 11III1</strain>
    </source>
</reference>
<sequence>MIMGIASFSIINGIVAYKISINLKKKAEIKKRALEERRVIRLKIMKTLRAKYYKNFNDLS</sequence>
<dbReference type="Proteomes" id="UP001325140">
    <property type="component" value="Chromosome"/>
</dbReference>
<name>A0ABZ0UR57_9RICK</name>